<evidence type="ECO:0000313" key="1">
    <source>
        <dbReference type="EMBL" id="GAI50909.1"/>
    </source>
</evidence>
<organism evidence="1">
    <name type="scientific">marine sediment metagenome</name>
    <dbReference type="NCBI Taxonomy" id="412755"/>
    <lineage>
        <taxon>unclassified sequences</taxon>
        <taxon>metagenomes</taxon>
        <taxon>ecological metagenomes</taxon>
    </lineage>
</organism>
<dbReference type="EMBL" id="BARV01038781">
    <property type="protein sequence ID" value="GAI50909.1"/>
    <property type="molecule type" value="Genomic_DNA"/>
</dbReference>
<accession>X1R5L7</accession>
<sequence length="31" mass="3332">MGQMAGVLSEDEDLADKLATILEAFHPQSIT</sequence>
<feature type="non-terminal residue" evidence="1">
    <location>
        <position position="31"/>
    </location>
</feature>
<comment type="caution">
    <text evidence="1">The sequence shown here is derived from an EMBL/GenBank/DDBJ whole genome shotgun (WGS) entry which is preliminary data.</text>
</comment>
<gene>
    <name evidence="1" type="ORF">S06H3_59640</name>
</gene>
<proteinExistence type="predicted"/>
<reference evidence="1" key="1">
    <citation type="journal article" date="2014" name="Front. Microbiol.">
        <title>High frequency of phylogenetically diverse reductive dehalogenase-homologous genes in deep subseafloor sedimentary metagenomes.</title>
        <authorList>
            <person name="Kawai M."/>
            <person name="Futagami T."/>
            <person name="Toyoda A."/>
            <person name="Takaki Y."/>
            <person name="Nishi S."/>
            <person name="Hori S."/>
            <person name="Arai W."/>
            <person name="Tsubouchi T."/>
            <person name="Morono Y."/>
            <person name="Uchiyama I."/>
            <person name="Ito T."/>
            <person name="Fujiyama A."/>
            <person name="Inagaki F."/>
            <person name="Takami H."/>
        </authorList>
    </citation>
    <scope>NUCLEOTIDE SEQUENCE</scope>
    <source>
        <strain evidence="1">Expedition CK06-06</strain>
    </source>
</reference>
<name>X1R5L7_9ZZZZ</name>
<protein>
    <submittedName>
        <fullName evidence="1">Uncharacterized protein</fullName>
    </submittedName>
</protein>
<dbReference type="AlphaFoldDB" id="X1R5L7"/>